<evidence type="ECO:0000313" key="9">
    <source>
        <dbReference type="EMBL" id="MBO2453713.1"/>
    </source>
</evidence>
<dbReference type="EMBL" id="JAGEOJ010000022">
    <property type="protein sequence ID" value="MBO2453713.1"/>
    <property type="molecule type" value="Genomic_DNA"/>
</dbReference>
<feature type="transmembrane region" description="Helical" evidence="7">
    <location>
        <begin position="387"/>
        <end position="406"/>
    </location>
</feature>
<gene>
    <name evidence="9" type="ORF">J4573_41955</name>
</gene>
<feature type="transmembrane region" description="Helical" evidence="7">
    <location>
        <begin position="173"/>
        <end position="191"/>
    </location>
</feature>
<name>A0A939T829_9ACTN</name>
<proteinExistence type="predicted"/>
<dbReference type="InterPro" id="IPR020846">
    <property type="entry name" value="MFS_dom"/>
</dbReference>
<evidence type="ECO:0000256" key="3">
    <source>
        <dbReference type="ARBA" id="ARBA00022692"/>
    </source>
</evidence>
<dbReference type="InterPro" id="IPR005829">
    <property type="entry name" value="Sugar_transporter_CS"/>
</dbReference>
<evidence type="ECO:0000256" key="5">
    <source>
        <dbReference type="ARBA" id="ARBA00023136"/>
    </source>
</evidence>
<feature type="compositionally biased region" description="Acidic residues" evidence="6">
    <location>
        <begin position="447"/>
        <end position="457"/>
    </location>
</feature>
<reference evidence="9" key="1">
    <citation type="submission" date="2021-03" db="EMBL/GenBank/DDBJ databases">
        <authorList>
            <person name="Kanchanasin P."/>
            <person name="Saeng-In P."/>
            <person name="Phongsopitanun W."/>
            <person name="Yuki M."/>
            <person name="Kudo T."/>
            <person name="Ohkuma M."/>
            <person name="Tanasupawat S."/>
        </authorList>
    </citation>
    <scope>NUCLEOTIDE SEQUENCE</scope>
    <source>
        <strain evidence="9">GKU 128</strain>
    </source>
</reference>
<protein>
    <submittedName>
        <fullName evidence="9">MFS transporter</fullName>
    </submittedName>
</protein>
<keyword evidence="5 7" id="KW-0472">Membrane</keyword>
<feature type="transmembrane region" description="Helical" evidence="7">
    <location>
        <begin position="59"/>
        <end position="78"/>
    </location>
</feature>
<dbReference type="SUPFAM" id="SSF103473">
    <property type="entry name" value="MFS general substrate transporter"/>
    <property type="match status" value="1"/>
</dbReference>
<feature type="transmembrane region" description="Helical" evidence="7">
    <location>
        <begin position="353"/>
        <end position="375"/>
    </location>
</feature>
<dbReference type="Pfam" id="PF00083">
    <property type="entry name" value="Sugar_tr"/>
    <property type="match status" value="1"/>
</dbReference>
<dbReference type="PROSITE" id="PS00216">
    <property type="entry name" value="SUGAR_TRANSPORT_1"/>
    <property type="match status" value="1"/>
</dbReference>
<dbReference type="GO" id="GO:0022857">
    <property type="term" value="F:transmembrane transporter activity"/>
    <property type="evidence" value="ECO:0007669"/>
    <property type="project" value="InterPro"/>
</dbReference>
<dbReference type="RefSeq" id="WP_208261736.1">
    <property type="nucleotide sequence ID" value="NZ_JAGEOJ010000022.1"/>
</dbReference>
<evidence type="ECO:0000259" key="8">
    <source>
        <dbReference type="PROSITE" id="PS50850"/>
    </source>
</evidence>
<dbReference type="Gene3D" id="1.20.1250.20">
    <property type="entry name" value="MFS general substrate transporter like domains"/>
    <property type="match status" value="1"/>
</dbReference>
<organism evidence="9 10">
    <name type="scientific">Actinomadura barringtoniae</name>
    <dbReference type="NCBI Taxonomy" id="1427535"/>
    <lineage>
        <taxon>Bacteria</taxon>
        <taxon>Bacillati</taxon>
        <taxon>Actinomycetota</taxon>
        <taxon>Actinomycetes</taxon>
        <taxon>Streptosporangiales</taxon>
        <taxon>Thermomonosporaceae</taxon>
        <taxon>Actinomadura</taxon>
    </lineage>
</organism>
<dbReference type="PROSITE" id="PS50850">
    <property type="entry name" value="MFS"/>
    <property type="match status" value="1"/>
</dbReference>
<dbReference type="PROSITE" id="PS00217">
    <property type="entry name" value="SUGAR_TRANSPORT_2"/>
    <property type="match status" value="1"/>
</dbReference>
<keyword evidence="3 7" id="KW-0812">Transmembrane</keyword>
<evidence type="ECO:0000256" key="4">
    <source>
        <dbReference type="ARBA" id="ARBA00022989"/>
    </source>
</evidence>
<feature type="transmembrane region" description="Helical" evidence="7">
    <location>
        <begin position="145"/>
        <end position="167"/>
    </location>
</feature>
<keyword evidence="10" id="KW-1185">Reference proteome</keyword>
<dbReference type="AlphaFoldDB" id="A0A939T829"/>
<feature type="transmembrane region" description="Helical" evidence="7">
    <location>
        <begin position="21"/>
        <end position="47"/>
    </location>
</feature>
<sequence>MKTGNQVVADLPWKWGVQGKIFIIGGLGYMFDAWDVALNGFLTPLLAKEFSLSVGEKGLVATANLIGMAVGAVVWGTIADRLGRRRAFSLTLLVFALFSVLGALSPNYEVFLAFRFLAGFGLGGCIPVDYALVGEFSPSRLRGKILSAMDVWWPVGATLCGVVATLLEPADGNWRWMLTVMILPALLLFWVRRGIPESPIYLAKTGREEEARAVIDDLVARTGAPAEPYTIAPPPKATAGRARGLRAAYEQLRLVWSFNPRITSVAWLLFVAVMTVYYVALTWMPTILKDEGYSDVAAFAKTTLMTAVGIVGVLLSAWLVEVVGRKWVIGISAPISAAALIAFAASLHVQTAALVWLGIFGFLIQLAVPVLYAYVSELYPTKIRASGFGWASSVSRAVTGFIPYIFGSLLKPALGLTWTFTLLTGVTIAVVLWMAVGAPETKGRELDEAEADVESGADEPLPVGAT</sequence>
<keyword evidence="4 7" id="KW-1133">Transmembrane helix</keyword>
<accession>A0A939T829</accession>
<feature type="region of interest" description="Disordered" evidence="6">
    <location>
        <begin position="445"/>
        <end position="466"/>
    </location>
</feature>
<dbReference type="PANTHER" id="PTHR23511">
    <property type="entry name" value="SYNAPTIC VESICLE GLYCOPROTEIN 2"/>
    <property type="match status" value="1"/>
</dbReference>
<dbReference type="CDD" id="cd17316">
    <property type="entry name" value="MFS_SV2_like"/>
    <property type="match status" value="1"/>
</dbReference>
<feature type="transmembrane region" description="Helical" evidence="7">
    <location>
        <begin position="327"/>
        <end position="347"/>
    </location>
</feature>
<dbReference type="InterPro" id="IPR005828">
    <property type="entry name" value="MFS_sugar_transport-like"/>
</dbReference>
<dbReference type="Proteomes" id="UP000669179">
    <property type="component" value="Unassembled WGS sequence"/>
</dbReference>
<evidence type="ECO:0000256" key="1">
    <source>
        <dbReference type="ARBA" id="ARBA00004651"/>
    </source>
</evidence>
<feature type="domain" description="Major facilitator superfamily (MFS) profile" evidence="8">
    <location>
        <begin position="21"/>
        <end position="442"/>
    </location>
</feature>
<feature type="transmembrane region" description="Helical" evidence="7">
    <location>
        <begin position="296"/>
        <end position="320"/>
    </location>
</feature>
<evidence type="ECO:0000313" key="10">
    <source>
        <dbReference type="Proteomes" id="UP000669179"/>
    </source>
</evidence>
<feature type="transmembrane region" description="Helical" evidence="7">
    <location>
        <begin position="418"/>
        <end position="436"/>
    </location>
</feature>
<evidence type="ECO:0000256" key="6">
    <source>
        <dbReference type="SAM" id="MobiDB-lite"/>
    </source>
</evidence>
<feature type="transmembrane region" description="Helical" evidence="7">
    <location>
        <begin position="87"/>
        <end position="104"/>
    </location>
</feature>
<keyword evidence="2" id="KW-0813">Transport</keyword>
<feature type="transmembrane region" description="Helical" evidence="7">
    <location>
        <begin position="110"/>
        <end position="133"/>
    </location>
</feature>
<dbReference type="InterPro" id="IPR036259">
    <property type="entry name" value="MFS_trans_sf"/>
</dbReference>
<dbReference type="GO" id="GO:0005886">
    <property type="term" value="C:plasma membrane"/>
    <property type="evidence" value="ECO:0007669"/>
    <property type="project" value="UniProtKB-SubCell"/>
</dbReference>
<dbReference type="PANTHER" id="PTHR23511:SF34">
    <property type="entry name" value="SYNAPTIC VESICLE GLYCOPROTEIN 2"/>
    <property type="match status" value="1"/>
</dbReference>
<comment type="caution">
    <text evidence="9">The sequence shown here is derived from an EMBL/GenBank/DDBJ whole genome shotgun (WGS) entry which is preliminary data.</text>
</comment>
<feature type="transmembrane region" description="Helical" evidence="7">
    <location>
        <begin position="265"/>
        <end position="284"/>
    </location>
</feature>
<evidence type="ECO:0000256" key="7">
    <source>
        <dbReference type="SAM" id="Phobius"/>
    </source>
</evidence>
<comment type="subcellular location">
    <subcellularLocation>
        <location evidence="1">Cell membrane</location>
        <topology evidence="1">Multi-pass membrane protein</topology>
    </subcellularLocation>
</comment>
<evidence type="ECO:0000256" key="2">
    <source>
        <dbReference type="ARBA" id="ARBA00022448"/>
    </source>
</evidence>